<dbReference type="InterPro" id="IPR028203">
    <property type="entry name" value="PSII_CF48-like_dom"/>
</dbReference>
<dbReference type="Pfam" id="PF14870">
    <property type="entry name" value="PSII_BNR"/>
    <property type="match status" value="1"/>
</dbReference>
<evidence type="ECO:0000313" key="3">
    <source>
        <dbReference type="Proteomes" id="UP000322530"/>
    </source>
</evidence>
<sequence>MRRYALRYLPLLIIGLLLWPFPQEINHSETATPSANNGDFPIEASPFTAGSALYGLAMPSAQDVWAVGGVFKIVKNQQEHLQKVVPAQGQILHYQNGSWLANTSLQLPLLAISMSSVQDGWAAGYGGQLAHYDGHAWQAMKAPTNAILCSVAMLSAREGWAVGFNGTILHFHDQRWELFPTPTTVAVDLLSVKMVSAQEGWAVGRNGTILHYSQQRWQLYHSPTDHTLNGVSFLSPDEGWAVGNQGVILHYRDGVWSTVRWFPPDGSTLYPNLLDVAITSEHTGWIVGVQSMLTYDKEVWQSIAITSEYTGWIVKDQSRLTYNKEVWQAKASGNVSPGILYAIVMNASNEGWAVGDNNSIYHYRSGSWQLTYAY</sequence>
<dbReference type="RefSeq" id="WP_149400053.1">
    <property type="nucleotide sequence ID" value="NZ_BIXY01000005.1"/>
</dbReference>
<reference evidence="2 3" key="1">
    <citation type="submission" date="2019-01" db="EMBL/GenBank/DDBJ databases">
        <title>Draft genome sequence of Dictyobacter sp. Uno17.</title>
        <authorList>
            <person name="Wang C.M."/>
            <person name="Zheng Y."/>
            <person name="Sakai Y."/>
            <person name="Abe K."/>
            <person name="Yokota A."/>
            <person name="Yabe S."/>
        </authorList>
    </citation>
    <scope>NUCLEOTIDE SEQUENCE [LARGE SCALE GENOMIC DNA]</scope>
    <source>
        <strain evidence="2 3">Uno17</strain>
    </source>
</reference>
<dbReference type="PANTHER" id="PTHR47199:SF2">
    <property type="entry name" value="PHOTOSYSTEM II STABILITY_ASSEMBLY FACTOR HCF136, CHLOROPLASTIC"/>
    <property type="match status" value="1"/>
</dbReference>
<accession>A0A5A5T6I9</accession>
<dbReference type="SUPFAM" id="SSF110296">
    <property type="entry name" value="Oligoxyloglucan reducing end-specific cellobiohydrolase"/>
    <property type="match status" value="1"/>
</dbReference>
<organism evidence="2 3">
    <name type="scientific">Dictyobacter arantiisoli</name>
    <dbReference type="NCBI Taxonomy" id="2014874"/>
    <lineage>
        <taxon>Bacteria</taxon>
        <taxon>Bacillati</taxon>
        <taxon>Chloroflexota</taxon>
        <taxon>Ktedonobacteria</taxon>
        <taxon>Ktedonobacterales</taxon>
        <taxon>Dictyobacteraceae</taxon>
        <taxon>Dictyobacter</taxon>
    </lineage>
</organism>
<dbReference type="Proteomes" id="UP000322530">
    <property type="component" value="Unassembled WGS sequence"/>
</dbReference>
<feature type="domain" description="Photosynthesis system II assembly factor Ycf48/Hcf136-like" evidence="1">
    <location>
        <begin position="121"/>
        <end position="212"/>
    </location>
</feature>
<dbReference type="PANTHER" id="PTHR47199">
    <property type="entry name" value="PHOTOSYSTEM II STABILITY/ASSEMBLY FACTOR HCF136, CHLOROPLASTIC"/>
    <property type="match status" value="1"/>
</dbReference>
<dbReference type="OrthoDB" id="166558at2"/>
<gene>
    <name evidence="2" type="ORF">KDI_05660</name>
</gene>
<comment type="caution">
    <text evidence="2">The sequence shown here is derived from an EMBL/GenBank/DDBJ whole genome shotgun (WGS) entry which is preliminary data.</text>
</comment>
<dbReference type="AlphaFoldDB" id="A0A5A5T6I9"/>
<proteinExistence type="predicted"/>
<protein>
    <recommendedName>
        <fullName evidence="1">Photosynthesis system II assembly factor Ycf48/Hcf136-like domain-containing protein</fullName>
    </recommendedName>
</protein>
<dbReference type="EMBL" id="BIXY01000005">
    <property type="protein sequence ID" value="GCF07002.1"/>
    <property type="molecule type" value="Genomic_DNA"/>
</dbReference>
<evidence type="ECO:0000313" key="2">
    <source>
        <dbReference type="EMBL" id="GCF07002.1"/>
    </source>
</evidence>
<keyword evidence="3" id="KW-1185">Reference proteome</keyword>
<evidence type="ECO:0000259" key="1">
    <source>
        <dbReference type="Pfam" id="PF14870"/>
    </source>
</evidence>
<name>A0A5A5T6I9_9CHLR</name>